<comment type="caution">
    <text evidence="2">The sequence shown here is derived from an EMBL/GenBank/DDBJ whole genome shotgun (WGS) entry which is preliminary data.</text>
</comment>
<feature type="non-terminal residue" evidence="2">
    <location>
        <position position="1"/>
    </location>
</feature>
<reference evidence="2 3" key="1">
    <citation type="submission" date="2021-06" db="EMBL/GenBank/DDBJ databases">
        <authorList>
            <person name="Palmer J.M."/>
        </authorList>
    </citation>
    <scope>NUCLEOTIDE SEQUENCE [LARGE SCALE GENOMIC DNA]</scope>
    <source>
        <strain evidence="3">if_2019</strain>
        <tissue evidence="2">Muscle</tissue>
    </source>
</reference>
<evidence type="ECO:0000313" key="3">
    <source>
        <dbReference type="Proteomes" id="UP001482620"/>
    </source>
</evidence>
<sequence>TIADTFCLLFQTDDVFKAAPTPLSPTPAPSTPVTPATSSTSASSASSGTPSTPSSISPSGIVKRKTARKMLPKRKLDESESGSESQKGESEVAEEQGQQNKRPRVESVVSGAGMLYSSAASLITGVTSCAGLDGPGEQREVGAKIRQHIE</sequence>
<accession>A0ABV0UJR3</accession>
<proteinExistence type="predicted"/>
<evidence type="ECO:0000256" key="1">
    <source>
        <dbReference type="SAM" id="MobiDB-lite"/>
    </source>
</evidence>
<evidence type="ECO:0000313" key="2">
    <source>
        <dbReference type="EMBL" id="MEQ2245475.1"/>
    </source>
</evidence>
<name>A0ABV0UJR3_9TELE</name>
<protein>
    <submittedName>
        <fullName evidence="2">Uncharacterized protein</fullName>
    </submittedName>
</protein>
<organism evidence="2 3">
    <name type="scientific">Ilyodon furcidens</name>
    <name type="common">goldbreast splitfin</name>
    <dbReference type="NCBI Taxonomy" id="33524"/>
    <lineage>
        <taxon>Eukaryota</taxon>
        <taxon>Metazoa</taxon>
        <taxon>Chordata</taxon>
        <taxon>Craniata</taxon>
        <taxon>Vertebrata</taxon>
        <taxon>Euteleostomi</taxon>
        <taxon>Actinopterygii</taxon>
        <taxon>Neopterygii</taxon>
        <taxon>Teleostei</taxon>
        <taxon>Neoteleostei</taxon>
        <taxon>Acanthomorphata</taxon>
        <taxon>Ovalentaria</taxon>
        <taxon>Atherinomorphae</taxon>
        <taxon>Cyprinodontiformes</taxon>
        <taxon>Goodeidae</taxon>
        <taxon>Ilyodon</taxon>
    </lineage>
</organism>
<feature type="compositionally biased region" description="Pro residues" evidence="1">
    <location>
        <begin position="22"/>
        <end position="32"/>
    </location>
</feature>
<dbReference type="EMBL" id="JAHRIQ010073402">
    <property type="protein sequence ID" value="MEQ2245475.1"/>
    <property type="molecule type" value="Genomic_DNA"/>
</dbReference>
<dbReference type="Proteomes" id="UP001482620">
    <property type="component" value="Unassembled WGS sequence"/>
</dbReference>
<feature type="region of interest" description="Disordered" evidence="1">
    <location>
        <begin position="18"/>
        <end position="107"/>
    </location>
</feature>
<feature type="compositionally biased region" description="Basic residues" evidence="1">
    <location>
        <begin position="62"/>
        <end position="73"/>
    </location>
</feature>
<feature type="region of interest" description="Disordered" evidence="1">
    <location>
        <begin position="130"/>
        <end position="150"/>
    </location>
</feature>
<gene>
    <name evidence="2" type="ORF">ILYODFUR_028453</name>
</gene>
<feature type="compositionally biased region" description="Low complexity" evidence="1">
    <location>
        <begin position="33"/>
        <end position="59"/>
    </location>
</feature>
<keyword evidence="3" id="KW-1185">Reference proteome</keyword>
<feature type="compositionally biased region" description="Basic and acidic residues" evidence="1">
    <location>
        <begin position="136"/>
        <end position="150"/>
    </location>
</feature>